<dbReference type="AlphaFoldDB" id="A0AAD7CGH4"/>
<evidence type="ECO:0000313" key="2">
    <source>
        <dbReference type="EMBL" id="KAJ7647934.1"/>
    </source>
</evidence>
<evidence type="ECO:0000259" key="1">
    <source>
        <dbReference type="Pfam" id="PF00646"/>
    </source>
</evidence>
<name>A0AAD7CGH4_9AGAR</name>
<sequence>MAIDTIPLVITRALPDELITEAIQNLPKSDQATLCQVSRLFQSLSLSVLNRAVTLRVGASTSATLGAFCSALVAYPARAAAIRSLTIRHARGAPPSLLVEQLIESMKLMRRLERLEIHCSIDPMAPKLPSLFFPHLTDCLIAFPLDAHPVIQFLANHPTITHLRIPWSTSIPRDALIPLPNLVYYDGPARLIRGLRSTQTLRAAHLRWLFLNVHRAMIEDTVAALSVLSDPHAPFISSNEFYSTPEDALAVLSYLAKYIPHTGSLQIRVTNQESMDYIKGRLPPFERLEYLAVGYLQEFPTHKGSERSEIQAWADAFPSLQACYLYDTAWRKLGGVWRECSTDEFRVDSGLLLL</sequence>
<dbReference type="InterPro" id="IPR001810">
    <property type="entry name" value="F-box_dom"/>
</dbReference>
<proteinExistence type="predicted"/>
<comment type="caution">
    <text evidence="2">The sequence shown here is derived from an EMBL/GenBank/DDBJ whole genome shotgun (WGS) entry which is preliminary data.</text>
</comment>
<accession>A0AAD7CGH4</accession>
<evidence type="ECO:0000313" key="3">
    <source>
        <dbReference type="Proteomes" id="UP001221142"/>
    </source>
</evidence>
<protein>
    <recommendedName>
        <fullName evidence="1">F-box domain-containing protein</fullName>
    </recommendedName>
</protein>
<feature type="domain" description="F-box" evidence="1">
    <location>
        <begin position="14"/>
        <end position="48"/>
    </location>
</feature>
<organism evidence="2 3">
    <name type="scientific">Roridomyces roridus</name>
    <dbReference type="NCBI Taxonomy" id="1738132"/>
    <lineage>
        <taxon>Eukaryota</taxon>
        <taxon>Fungi</taxon>
        <taxon>Dikarya</taxon>
        <taxon>Basidiomycota</taxon>
        <taxon>Agaricomycotina</taxon>
        <taxon>Agaricomycetes</taxon>
        <taxon>Agaricomycetidae</taxon>
        <taxon>Agaricales</taxon>
        <taxon>Marasmiineae</taxon>
        <taxon>Mycenaceae</taxon>
        <taxon>Roridomyces</taxon>
    </lineage>
</organism>
<reference evidence="2" key="1">
    <citation type="submission" date="2023-03" db="EMBL/GenBank/DDBJ databases">
        <title>Massive genome expansion in bonnet fungi (Mycena s.s.) driven by repeated elements and novel gene families across ecological guilds.</title>
        <authorList>
            <consortium name="Lawrence Berkeley National Laboratory"/>
            <person name="Harder C.B."/>
            <person name="Miyauchi S."/>
            <person name="Viragh M."/>
            <person name="Kuo A."/>
            <person name="Thoen E."/>
            <person name="Andreopoulos B."/>
            <person name="Lu D."/>
            <person name="Skrede I."/>
            <person name="Drula E."/>
            <person name="Henrissat B."/>
            <person name="Morin E."/>
            <person name="Kohler A."/>
            <person name="Barry K."/>
            <person name="LaButti K."/>
            <person name="Morin E."/>
            <person name="Salamov A."/>
            <person name="Lipzen A."/>
            <person name="Mereny Z."/>
            <person name="Hegedus B."/>
            <person name="Baldrian P."/>
            <person name="Stursova M."/>
            <person name="Weitz H."/>
            <person name="Taylor A."/>
            <person name="Grigoriev I.V."/>
            <person name="Nagy L.G."/>
            <person name="Martin F."/>
            <person name="Kauserud H."/>
        </authorList>
    </citation>
    <scope>NUCLEOTIDE SEQUENCE</scope>
    <source>
        <strain evidence="2">9284</strain>
    </source>
</reference>
<keyword evidence="3" id="KW-1185">Reference proteome</keyword>
<dbReference type="EMBL" id="JARKIF010000002">
    <property type="protein sequence ID" value="KAJ7647934.1"/>
    <property type="molecule type" value="Genomic_DNA"/>
</dbReference>
<dbReference type="Pfam" id="PF00646">
    <property type="entry name" value="F-box"/>
    <property type="match status" value="1"/>
</dbReference>
<gene>
    <name evidence="2" type="ORF">FB45DRAFT_1020143</name>
</gene>
<dbReference type="Proteomes" id="UP001221142">
    <property type="component" value="Unassembled WGS sequence"/>
</dbReference>